<dbReference type="PANTHER" id="PTHR40942">
    <property type="match status" value="1"/>
</dbReference>
<dbReference type="GO" id="GO:0020037">
    <property type="term" value="F:heme binding"/>
    <property type="evidence" value="ECO:0007669"/>
    <property type="project" value="InterPro"/>
</dbReference>
<sequence length="128" mass="13466">MVRIFSATLLLACVCACSRGAIGSSTPEIVEPDARHIALAESLVPSDPDLAAIYDRSCRACHALNGLGAPLTGHSAAWAPRIDQRGMDGLIASIHSGRGTMPSMGYCPDCTDDDFRALIEFMATEGQS</sequence>
<keyword evidence="10" id="KW-1185">Reference proteome</keyword>
<comment type="caution">
    <text evidence="9">The sequence shown here is derived from an EMBL/GenBank/DDBJ whole genome shotgun (WGS) entry which is preliminary data.</text>
</comment>
<evidence type="ECO:0000313" key="9">
    <source>
        <dbReference type="EMBL" id="KCZ85257.1"/>
    </source>
</evidence>
<keyword evidence="7" id="KW-0732">Signal</keyword>
<dbReference type="EMBL" id="ARYH01000001">
    <property type="protein sequence ID" value="KCZ85257.1"/>
    <property type="molecule type" value="Genomic_DNA"/>
</dbReference>
<dbReference type="InterPro" id="IPR036909">
    <property type="entry name" value="Cyt_c-like_dom_sf"/>
</dbReference>
<evidence type="ECO:0000256" key="7">
    <source>
        <dbReference type="SAM" id="SignalP"/>
    </source>
</evidence>
<dbReference type="SUPFAM" id="SSF46626">
    <property type="entry name" value="Cytochrome c"/>
    <property type="match status" value="1"/>
</dbReference>
<gene>
    <name evidence="9" type="ORF">HAD_06230</name>
</gene>
<dbReference type="PRINTS" id="PR00607">
    <property type="entry name" value="CYTCHROMECIE"/>
</dbReference>
<dbReference type="Gene3D" id="1.10.760.10">
    <property type="entry name" value="Cytochrome c-like domain"/>
    <property type="match status" value="1"/>
</dbReference>
<evidence type="ECO:0000259" key="8">
    <source>
        <dbReference type="PROSITE" id="PS51007"/>
    </source>
</evidence>
<dbReference type="PANTHER" id="PTHR40942:SF4">
    <property type="entry name" value="CYTOCHROME C5"/>
    <property type="match status" value="1"/>
</dbReference>
<dbReference type="RefSeq" id="WP_035570023.1">
    <property type="nucleotide sequence ID" value="NZ_ARYH01000001.1"/>
</dbReference>
<dbReference type="GO" id="GO:0009055">
    <property type="term" value="F:electron transfer activity"/>
    <property type="evidence" value="ECO:0007669"/>
    <property type="project" value="InterPro"/>
</dbReference>
<organism evidence="9 10">
    <name type="scientific">Hyphomonas adhaerens MHS-3</name>
    <dbReference type="NCBI Taxonomy" id="1280949"/>
    <lineage>
        <taxon>Bacteria</taxon>
        <taxon>Pseudomonadati</taxon>
        <taxon>Pseudomonadota</taxon>
        <taxon>Alphaproteobacteria</taxon>
        <taxon>Hyphomonadales</taxon>
        <taxon>Hyphomonadaceae</taxon>
        <taxon>Hyphomonas</taxon>
    </lineage>
</organism>
<evidence type="ECO:0000256" key="4">
    <source>
        <dbReference type="ARBA" id="ARBA00022982"/>
    </source>
</evidence>
<dbReference type="AlphaFoldDB" id="A0A069E5C9"/>
<protein>
    <submittedName>
        <fullName evidence="9">Cytochrome c5</fullName>
    </submittedName>
</protein>
<feature type="chain" id="PRO_5001660739" evidence="7">
    <location>
        <begin position="24"/>
        <end position="128"/>
    </location>
</feature>
<evidence type="ECO:0000313" key="10">
    <source>
        <dbReference type="Proteomes" id="UP000027446"/>
    </source>
</evidence>
<keyword evidence="5 6" id="KW-0408">Iron</keyword>
<dbReference type="GO" id="GO:0005506">
    <property type="term" value="F:iron ion binding"/>
    <property type="evidence" value="ECO:0007669"/>
    <property type="project" value="InterPro"/>
</dbReference>
<proteinExistence type="predicted"/>
<evidence type="ECO:0000256" key="2">
    <source>
        <dbReference type="ARBA" id="ARBA00022617"/>
    </source>
</evidence>
<feature type="domain" description="Cytochrome c" evidence="8">
    <location>
        <begin position="45"/>
        <end position="126"/>
    </location>
</feature>
<dbReference type="Proteomes" id="UP000027446">
    <property type="component" value="Unassembled WGS sequence"/>
</dbReference>
<accession>A0A069E5C9</accession>
<dbReference type="eggNOG" id="COG3245">
    <property type="taxonomic scope" value="Bacteria"/>
</dbReference>
<feature type="signal peptide" evidence="7">
    <location>
        <begin position="1"/>
        <end position="23"/>
    </location>
</feature>
<dbReference type="PATRIC" id="fig|1280949.3.peg.1267"/>
<keyword evidence="1" id="KW-0813">Transport</keyword>
<reference evidence="9 10" key="1">
    <citation type="journal article" date="2014" name="Antonie Van Leeuwenhoek">
        <title>Hyphomonas beringensis sp. nov. and Hyphomonas chukchiensis sp. nov., isolated from surface seawater of the Bering Sea and Chukchi Sea.</title>
        <authorList>
            <person name="Li C."/>
            <person name="Lai Q."/>
            <person name="Li G."/>
            <person name="Dong C."/>
            <person name="Wang J."/>
            <person name="Liao Y."/>
            <person name="Shao Z."/>
        </authorList>
    </citation>
    <scope>NUCLEOTIDE SEQUENCE [LARGE SCALE GENOMIC DNA]</scope>
    <source>
        <strain evidence="9 10">MHS-3</strain>
    </source>
</reference>
<dbReference type="InterPro" id="IPR002323">
    <property type="entry name" value="Cyt_CIE"/>
</dbReference>
<name>A0A069E5C9_9PROT</name>
<keyword evidence="4" id="KW-0249">Electron transport</keyword>
<dbReference type="Pfam" id="PF13442">
    <property type="entry name" value="Cytochrome_CBB3"/>
    <property type="match status" value="1"/>
</dbReference>
<evidence type="ECO:0000256" key="1">
    <source>
        <dbReference type="ARBA" id="ARBA00022448"/>
    </source>
</evidence>
<evidence type="ECO:0000256" key="3">
    <source>
        <dbReference type="ARBA" id="ARBA00022723"/>
    </source>
</evidence>
<dbReference type="InterPro" id="IPR009056">
    <property type="entry name" value="Cyt_c-like_dom"/>
</dbReference>
<evidence type="ECO:0000256" key="6">
    <source>
        <dbReference type="PROSITE-ProRule" id="PRU00433"/>
    </source>
</evidence>
<dbReference type="OrthoDB" id="9814708at2"/>
<keyword evidence="3 6" id="KW-0479">Metal-binding</keyword>
<evidence type="ECO:0000256" key="5">
    <source>
        <dbReference type="ARBA" id="ARBA00023004"/>
    </source>
</evidence>
<keyword evidence="2 6" id="KW-0349">Heme</keyword>
<dbReference type="PROSITE" id="PS51007">
    <property type="entry name" value="CYTC"/>
    <property type="match status" value="1"/>
</dbReference>
<dbReference type="STRING" id="1280949.HAD_06230"/>